<protein>
    <submittedName>
        <fullName evidence="3">Uncharacterized protein</fullName>
    </submittedName>
</protein>
<evidence type="ECO:0000256" key="2">
    <source>
        <dbReference type="SAM" id="MobiDB-lite"/>
    </source>
</evidence>
<feature type="compositionally biased region" description="Basic and acidic residues" evidence="2">
    <location>
        <begin position="61"/>
        <end position="70"/>
    </location>
</feature>
<evidence type="ECO:0000313" key="3">
    <source>
        <dbReference type="EMBL" id="KAJ6050951.1"/>
    </source>
</evidence>
<comment type="caution">
    <text evidence="3">The sequence shown here is derived from an EMBL/GenBank/DDBJ whole genome shotgun (WGS) entry which is preliminary data.</text>
</comment>
<reference evidence="3" key="1">
    <citation type="journal article" date="2023" name="IMA Fungus">
        <title>Comparative genomic study of the Penicillium genus elucidates a diverse pangenome and 15 lateral gene transfer events.</title>
        <authorList>
            <person name="Petersen C."/>
            <person name="Sorensen T."/>
            <person name="Nielsen M.R."/>
            <person name="Sondergaard T.E."/>
            <person name="Sorensen J.L."/>
            <person name="Fitzpatrick D.A."/>
            <person name="Frisvad J.C."/>
            <person name="Nielsen K.L."/>
        </authorList>
    </citation>
    <scope>NUCLEOTIDE SEQUENCE</scope>
    <source>
        <strain evidence="3">IBT 15450</strain>
    </source>
</reference>
<feature type="region of interest" description="Disordered" evidence="2">
    <location>
        <begin position="23"/>
        <end position="70"/>
    </location>
</feature>
<dbReference type="EMBL" id="JAQJZL010000002">
    <property type="protein sequence ID" value="KAJ6050951.1"/>
    <property type="molecule type" value="Genomic_DNA"/>
</dbReference>
<dbReference type="Proteomes" id="UP001219568">
    <property type="component" value="Unassembled WGS sequence"/>
</dbReference>
<gene>
    <name evidence="3" type="ORF">N7460_001485</name>
</gene>
<dbReference type="AlphaFoldDB" id="A0AAD6NBU8"/>
<proteinExistence type="predicted"/>
<keyword evidence="1" id="KW-0175">Coiled coil</keyword>
<evidence type="ECO:0000313" key="4">
    <source>
        <dbReference type="Proteomes" id="UP001219568"/>
    </source>
</evidence>
<accession>A0AAD6NBU8</accession>
<feature type="coiled-coil region" evidence="1">
    <location>
        <begin position="83"/>
        <end position="145"/>
    </location>
</feature>
<evidence type="ECO:0000256" key="1">
    <source>
        <dbReference type="SAM" id="Coils"/>
    </source>
</evidence>
<name>A0AAD6NBU8_PENCN</name>
<reference evidence="3" key="2">
    <citation type="submission" date="2023-01" db="EMBL/GenBank/DDBJ databases">
        <authorList>
            <person name="Petersen C."/>
        </authorList>
    </citation>
    <scope>NUCLEOTIDE SEQUENCE</scope>
    <source>
        <strain evidence="3">IBT 15450</strain>
    </source>
</reference>
<sequence>MPEGKATQSVVAPAIAVPITLARAPSQPVSPSPPGVNSPLRASTQRKTRQRVALASLGPENRPHENTQEDYSDLVHADCKYIFEKADRDRRQLTAQLEKASNAARKCNTEKVRSNAQLRKLTSELNESKQKNIDLEQRLKESTVDHQIYLLREEHKRILEDLRKVSSSVSRTIDSKRDETQSIYLSGVKPSSDVAQSSWTQAEQLMLHENQVVPNEMAPIPSTSNCLMGLPPLYTYNTMPGEVIK</sequence>
<keyword evidence="4" id="KW-1185">Reference proteome</keyword>
<organism evidence="3 4">
    <name type="scientific">Penicillium canescens</name>
    <dbReference type="NCBI Taxonomy" id="5083"/>
    <lineage>
        <taxon>Eukaryota</taxon>
        <taxon>Fungi</taxon>
        <taxon>Dikarya</taxon>
        <taxon>Ascomycota</taxon>
        <taxon>Pezizomycotina</taxon>
        <taxon>Eurotiomycetes</taxon>
        <taxon>Eurotiomycetidae</taxon>
        <taxon>Eurotiales</taxon>
        <taxon>Aspergillaceae</taxon>
        <taxon>Penicillium</taxon>
    </lineage>
</organism>